<dbReference type="AlphaFoldDB" id="A0AAD0VT42"/>
<keyword evidence="1" id="KW-0812">Transmembrane</keyword>
<name>A0AAD0VT42_PSEDL</name>
<dbReference type="Gene3D" id="2.60.40.2990">
    <property type="match status" value="1"/>
</dbReference>
<proteinExistence type="predicted"/>
<evidence type="ECO:0000256" key="1">
    <source>
        <dbReference type="SAM" id="Phobius"/>
    </source>
</evidence>
<dbReference type="PROSITE" id="PS51257">
    <property type="entry name" value="PROKAR_LIPOPROTEIN"/>
    <property type="match status" value="1"/>
</dbReference>
<gene>
    <name evidence="2" type="ORF">DVB73_06815</name>
</gene>
<reference evidence="2 3" key="1">
    <citation type="submission" date="2018-07" db="EMBL/GenBank/DDBJ databases">
        <title>Complete genome sequence of a Pseudomonas plecoglossicida strain pathogenic to the marine fish, Larimichthys crocea.</title>
        <authorList>
            <person name="Tao Z."/>
        </authorList>
    </citation>
    <scope>NUCLEOTIDE SEQUENCE [LARGE SCALE GENOMIC DNA]</scope>
    <source>
        <strain evidence="2 3">XSDHY-P</strain>
    </source>
</reference>
<dbReference type="NCBIfam" id="TIGR02567">
    <property type="entry name" value="YscW"/>
    <property type="match status" value="1"/>
</dbReference>
<evidence type="ECO:0000313" key="3">
    <source>
        <dbReference type="Proteomes" id="UP000256503"/>
    </source>
</evidence>
<dbReference type="EMBL" id="CP031146">
    <property type="protein sequence ID" value="AXM95531.1"/>
    <property type="molecule type" value="Genomic_DNA"/>
</dbReference>
<keyword evidence="1" id="KW-0472">Membrane</keyword>
<accession>A0AAD0VT42</accession>
<organism evidence="2 3">
    <name type="scientific">Pseudomonas plecoglossicida</name>
    <dbReference type="NCBI Taxonomy" id="70775"/>
    <lineage>
        <taxon>Bacteria</taxon>
        <taxon>Pseudomonadati</taxon>
        <taxon>Pseudomonadota</taxon>
        <taxon>Gammaproteobacteria</taxon>
        <taxon>Pseudomonadales</taxon>
        <taxon>Pseudomonadaceae</taxon>
        <taxon>Pseudomonas</taxon>
    </lineage>
</organism>
<protein>
    <submittedName>
        <fullName evidence="2">Type III secretion system chaperone YscW</fullName>
    </submittedName>
</protein>
<evidence type="ECO:0000313" key="2">
    <source>
        <dbReference type="EMBL" id="AXM95531.1"/>
    </source>
</evidence>
<dbReference type="InterPro" id="IPR053740">
    <property type="entry name" value="T3SS_Pilotin"/>
</dbReference>
<feature type="transmembrane region" description="Helical" evidence="1">
    <location>
        <begin position="20"/>
        <end position="40"/>
    </location>
</feature>
<keyword evidence="1" id="KW-1133">Transmembrane helix</keyword>
<sequence length="150" mass="16434">MKACDGYKGTLLKTNILGCWVKFALYCCVFLLVGCVSVPLKPEVAGRVVLPGPLTRTAHLTLRLYEERDGGLREVARQRYCIDILPLRFSFRLGEGSPQRLTLIGSLSLRQGGPEQAVNSMVVSPDEDAVMVLRPLPCFPNCNGSGTRPL</sequence>
<dbReference type="Proteomes" id="UP000256503">
    <property type="component" value="Chromosome"/>
</dbReference>